<feature type="transmembrane region" description="Helical" evidence="14">
    <location>
        <begin position="151"/>
        <end position="168"/>
    </location>
</feature>
<dbReference type="InterPro" id="IPR050975">
    <property type="entry name" value="Sleep_regulator"/>
</dbReference>
<keyword evidence="16" id="KW-1185">Reference proteome</keyword>
<organism evidence="16 17">
    <name type="scientific">Plectus sambesii</name>
    <dbReference type="NCBI Taxonomy" id="2011161"/>
    <lineage>
        <taxon>Eukaryota</taxon>
        <taxon>Metazoa</taxon>
        <taxon>Ecdysozoa</taxon>
        <taxon>Nematoda</taxon>
        <taxon>Chromadorea</taxon>
        <taxon>Plectida</taxon>
        <taxon>Plectina</taxon>
        <taxon>Plectoidea</taxon>
        <taxon>Plectidae</taxon>
        <taxon>Plectus</taxon>
    </lineage>
</organism>
<comment type="subunit">
    <text evidence="13">Interacts (via loop 2 of the three-fingered Ly-6 domain) with Sh/shaker; this interaction may stabilize both components of the complex and may be required for targeting or retention of Sh/shaker to neural cell projections. Interacts (via loop 2 of the three-fingered Ly-6 domain) with nAChRalpha3 and potentially other nicotinic acetylcholine receptors; this interaction is required for antagonism of nicotinic acetylcholine receptors.</text>
</comment>
<dbReference type="GO" id="GO:0005886">
    <property type="term" value="C:plasma membrane"/>
    <property type="evidence" value="ECO:0007669"/>
    <property type="project" value="UniProtKB-SubCell"/>
</dbReference>
<evidence type="ECO:0000256" key="7">
    <source>
        <dbReference type="ARBA" id="ARBA00023180"/>
    </source>
</evidence>
<keyword evidence="7" id="KW-0325">Glycoprotein</keyword>
<dbReference type="WBParaSite" id="PSAMB.scaffold4970size13017.g25592.t1">
    <property type="protein sequence ID" value="PSAMB.scaffold4970size13017.g25592.t1"/>
    <property type="gene ID" value="PSAMB.scaffold4970size13017.g25592"/>
</dbReference>
<evidence type="ECO:0000256" key="13">
    <source>
        <dbReference type="ARBA" id="ARBA00046769"/>
    </source>
</evidence>
<feature type="signal peptide" evidence="15">
    <location>
        <begin position="1"/>
        <end position="19"/>
    </location>
</feature>
<keyword evidence="14" id="KW-0812">Transmembrane</keyword>
<dbReference type="Proteomes" id="UP000887566">
    <property type="component" value="Unplaced"/>
</dbReference>
<evidence type="ECO:0000256" key="8">
    <source>
        <dbReference type="ARBA" id="ARBA00031037"/>
    </source>
</evidence>
<dbReference type="PANTHER" id="PTHR33562:SF31">
    <property type="entry name" value="PROTEIN QUIVER"/>
    <property type="match status" value="1"/>
</dbReference>
<reference evidence="17" key="1">
    <citation type="submission" date="2022-11" db="UniProtKB">
        <authorList>
            <consortium name="WormBaseParasite"/>
        </authorList>
    </citation>
    <scope>IDENTIFICATION</scope>
</reference>
<evidence type="ECO:0000256" key="12">
    <source>
        <dbReference type="ARBA" id="ARBA00045788"/>
    </source>
</evidence>
<evidence type="ECO:0000313" key="17">
    <source>
        <dbReference type="WBParaSite" id="PSAMB.scaffold4970size13017.g25592.t1"/>
    </source>
</evidence>
<evidence type="ECO:0000256" key="15">
    <source>
        <dbReference type="SAM" id="SignalP"/>
    </source>
</evidence>
<evidence type="ECO:0000256" key="5">
    <source>
        <dbReference type="ARBA" id="ARBA00023108"/>
    </source>
</evidence>
<keyword evidence="14" id="KW-1133">Transmembrane helix</keyword>
<dbReference type="GO" id="GO:0032222">
    <property type="term" value="P:regulation of synaptic transmission, cholinergic"/>
    <property type="evidence" value="ECO:0007669"/>
    <property type="project" value="InterPro"/>
</dbReference>
<accession>A0A914WRD0</accession>
<comment type="function">
    <text evidence="12">Bifunctional regulator of neuronal activity in the mushroom body, and possibly other regions of the brain, that acts as a signaling molecule required for homeostatic regulation of sleep under normal conditions and after sleep deprivation. Reduces neuronal excitability by enhancing Sh/shaker K(+) channel activity; possibly by stabilizing Sh/shaker to increase protein levels, accelerating its activation kinetics, slowing C-type inactivation and enhancing recovery from inactivation. Specifically affects the A-type K(+) current. Antagonizes nicotinic acetylcholine receptors (nAChRs) to reduce synaptic transmission, possibly by preventing their localization to the cell surface. Required for regulation of neuromuscular excitability and plasticity at neuromuscular junctions.</text>
</comment>
<evidence type="ECO:0000256" key="1">
    <source>
        <dbReference type="ARBA" id="ARBA00004471"/>
    </source>
</evidence>
<evidence type="ECO:0000256" key="9">
    <source>
        <dbReference type="ARBA" id="ARBA00044499"/>
    </source>
</evidence>
<dbReference type="AlphaFoldDB" id="A0A914WRD0"/>
<proteinExistence type="inferred from homology"/>
<evidence type="ECO:0000256" key="4">
    <source>
        <dbReference type="ARBA" id="ARBA00022729"/>
    </source>
</evidence>
<dbReference type="GO" id="GO:0045121">
    <property type="term" value="C:membrane raft"/>
    <property type="evidence" value="ECO:0007669"/>
    <property type="project" value="UniProtKB-SubCell"/>
</dbReference>
<keyword evidence="6" id="KW-1015">Disulfide bond</keyword>
<evidence type="ECO:0000256" key="10">
    <source>
        <dbReference type="ARBA" id="ARBA00044524"/>
    </source>
</evidence>
<comment type="subcellular location">
    <subcellularLocation>
        <location evidence="1">Cell membrane</location>
        <topology evidence="1">Lipid-anchor</topology>
        <topology evidence="1">GPI-anchor</topology>
        <orientation evidence="1">Extracellular side</orientation>
    </subcellularLocation>
    <subcellularLocation>
        <location evidence="9">Membrane raft</location>
        <topology evidence="9">Lipid-anchor</topology>
        <topology evidence="9">GPI-anchor</topology>
        <orientation evidence="9">Extracellular side</orientation>
    </subcellularLocation>
</comment>
<keyword evidence="3" id="KW-1003">Cell membrane</keyword>
<comment type="similarity">
    <text evidence="2">Belongs to the quiver family.</text>
</comment>
<keyword evidence="4 15" id="KW-0732">Signal</keyword>
<feature type="chain" id="PRO_5037434169" description="UPAR/Ly6 domain-containing protein qvr" evidence="15">
    <location>
        <begin position="20"/>
        <end position="169"/>
    </location>
</feature>
<evidence type="ECO:0000256" key="14">
    <source>
        <dbReference type="SAM" id="Phobius"/>
    </source>
</evidence>
<evidence type="ECO:0000256" key="2">
    <source>
        <dbReference type="ARBA" id="ARBA00010522"/>
    </source>
</evidence>
<evidence type="ECO:0000256" key="3">
    <source>
        <dbReference type="ARBA" id="ARBA00022475"/>
    </source>
</evidence>
<protein>
    <recommendedName>
        <fullName evidence="10">UPAR/Ly6 domain-containing protein qvr</fullName>
    </recommendedName>
    <alternativeName>
        <fullName evidence="11">Protein quiver</fullName>
    </alternativeName>
    <alternativeName>
        <fullName evidence="8">Protein sleepless</fullName>
    </alternativeName>
</protein>
<name>A0A914WRD0_9BILA</name>
<dbReference type="InterPro" id="IPR045860">
    <property type="entry name" value="Snake_toxin-like_sf"/>
</dbReference>
<keyword evidence="5" id="KW-0090">Biological rhythms</keyword>
<evidence type="ECO:0000313" key="16">
    <source>
        <dbReference type="Proteomes" id="UP000887566"/>
    </source>
</evidence>
<evidence type="ECO:0000256" key="11">
    <source>
        <dbReference type="ARBA" id="ARBA00044561"/>
    </source>
</evidence>
<keyword evidence="14" id="KW-0472">Membrane</keyword>
<evidence type="ECO:0000256" key="6">
    <source>
        <dbReference type="ARBA" id="ARBA00023157"/>
    </source>
</evidence>
<dbReference type="GO" id="GO:0048511">
    <property type="term" value="P:rhythmic process"/>
    <property type="evidence" value="ECO:0007669"/>
    <property type="project" value="UniProtKB-KW"/>
</dbReference>
<dbReference type="Pfam" id="PF17064">
    <property type="entry name" value="QVR"/>
    <property type="match status" value="1"/>
</dbReference>
<dbReference type="SUPFAM" id="SSF57302">
    <property type="entry name" value="Snake toxin-like"/>
    <property type="match status" value="1"/>
</dbReference>
<sequence length="169" mass="18541">MALHLLVAALIAFCSIAFAADVHDHAGQQKQCYSCTTTNLERFLSFHMTPDWRKHVLDTPLVNVTEHCQTMHTHEDILASGIMPIPCDDGICAEMTAKEENGTIHVWRGCLSNPKDSIAANCDHTYSDDGTHWQACACEGSLCNGASRMTISYLIVLIVALSFAVLFSN</sequence>
<dbReference type="PANTHER" id="PTHR33562">
    <property type="entry name" value="ATILLA, ISOFORM B-RELATED-RELATED"/>
    <property type="match status" value="1"/>
</dbReference>
<dbReference type="InterPro" id="IPR031424">
    <property type="entry name" value="QVR-like"/>
</dbReference>
<dbReference type="GO" id="GO:0030431">
    <property type="term" value="P:sleep"/>
    <property type="evidence" value="ECO:0007669"/>
    <property type="project" value="InterPro"/>
</dbReference>